<gene>
    <name evidence="1" type="ORF">ACFFF8_00640</name>
</gene>
<evidence type="ECO:0000313" key="2">
    <source>
        <dbReference type="Proteomes" id="UP001589858"/>
    </source>
</evidence>
<name>A0ABV6S1I5_9SPHN</name>
<comment type="caution">
    <text evidence="1">The sequence shown here is derived from an EMBL/GenBank/DDBJ whole genome shotgun (WGS) entry which is preliminary data.</text>
</comment>
<evidence type="ECO:0000313" key="1">
    <source>
        <dbReference type="EMBL" id="MFC0683095.1"/>
    </source>
</evidence>
<dbReference type="RefSeq" id="WP_267220780.1">
    <property type="nucleotide sequence ID" value="NZ_JAPCWC010000008.1"/>
</dbReference>
<keyword evidence="2" id="KW-1185">Reference proteome</keyword>
<sequence length="123" mass="13084">MATNNLIAGFAFITIDGTSYAIAGEGTYRISTNKRETLIGQDGVHGYSETPTAGMISWQGRDSGALSITDLNDAVDVTVQLELANGKNVIARNAWRAGDPVEVSSENATFNVVFESADVKEVK</sequence>
<proteinExistence type="predicted"/>
<organism evidence="1 2">
    <name type="scientific">Novosphingobium clariflavum</name>
    <dbReference type="NCBI Taxonomy" id="2029884"/>
    <lineage>
        <taxon>Bacteria</taxon>
        <taxon>Pseudomonadati</taxon>
        <taxon>Pseudomonadota</taxon>
        <taxon>Alphaproteobacteria</taxon>
        <taxon>Sphingomonadales</taxon>
        <taxon>Sphingomonadaceae</taxon>
        <taxon>Novosphingobium</taxon>
    </lineage>
</organism>
<dbReference type="Pfam" id="PF10618">
    <property type="entry name" value="Tail_tube"/>
    <property type="match status" value="1"/>
</dbReference>
<accession>A0ABV6S1I5</accession>
<protein>
    <submittedName>
        <fullName evidence="1">Phage tail tube protein</fullName>
    </submittedName>
</protein>
<reference evidence="1 2" key="1">
    <citation type="submission" date="2024-09" db="EMBL/GenBank/DDBJ databases">
        <authorList>
            <person name="Sun Q."/>
            <person name="Mori K."/>
        </authorList>
    </citation>
    <scope>NUCLEOTIDE SEQUENCE [LARGE SCALE GENOMIC DNA]</scope>
    <source>
        <strain evidence="1 2">CICC 11035S</strain>
    </source>
</reference>
<dbReference type="Proteomes" id="UP001589858">
    <property type="component" value="Unassembled WGS sequence"/>
</dbReference>
<dbReference type="InterPro" id="IPR019596">
    <property type="entry name" value="Phage_Mu_GpM_tail_tub"/>
</dbReference>
<dbReference type="EMBL" id="JBHLTM010000003">
    <property type="protein sequence ID" value="MFC0683095.1"/>
    <property type="molecule type" value="Genomic_DNA"/>
</dbReference>